<feature type="domain" description="Outer membrane channel protein CpnT-like N-terminal" evidence="1">
    <location>
        <begin position="20"/>
        <end position="157"/>
    </location>
</feature>
<accession>A0A8G1UL30</accession>
<comment type="caution">
    <text evidence="2">The sequence shown here is derived from an EMBL/GenBank/DDBJ whole genome shotgun (WGS) entry which is preliminary data.</text>
</comment>
<dbReference type="Proteomes" id="UP000267408">
    <property type="component" value="Unassembled WGS sequence"/>
</dbReference>
<sequence length="234" mass="24447">MTDHWYGGMIRMGVVLPDELAWVLDLIGVNWPNVDEDEFREMADSLRSFAEEIDSGNTDSLRAVQRMVSENAGPATDAFAAHWDKISGKHLHNLAEGGRLLATGLDGAAIVITGAKVAAIAQLVVMATEVIAAQAAAPFTFGLSEAGALGATQATRLIVKRLLKEAERQIVSQLMAVAEAPIVDALSNMAGDLAIQAAGNALGVQKGYDLRSVADAGLDGARNTQLGSVLGGGR</sequence>
<evidence type="ECO:0000313" key="3">
    <source>
        <dbReference type="Proteomes" id="UP000267408"/>
    </source>
</evidence>
<organism evidence="2 3">
    <name type="scientific">Kitasatospora cineracea</name>
    <dbReference type="NCBI Taxonomy" id="88074"/>
    <lineage>
        <taxon>Bacteria</taxon>
        <taxon>Bacillati</taxon>
        <taxon>Actinomycetota</taxon>
        <taxon>Actinomycetes</taxon>
        <taxon>Kitasatosporales</taxon>
        <taxon>Streptomycetaceae</taxon>
        <taxon>Kitasatospora</taxon>
    </lineage>
</organism>
<reference evidence="2 3" key="1">
    <citation type="submission" date="2018-11" db="EMBL/GenBank/DDBJ databases">
        <title>Sequencing the genomes of 1000 actinobacteria strains.</title>
        <authorList>
            <person name="Klenk H.-P."/>
        </authorList>
    </citation>
    <scope>NUCLEOTIDE SEQUENCE [LARGE SCALE GENOMIC DNA]</scope>
    <source>
        <strain evidence="2 3">DSM 44780</strain>
    </source>
</reference>
<dbReference type="Pfam" id="PF25547">
    <property type="entry name" value="WXG100_2"/>
    <property type="match status" value="1"/>
</dbReference>
<dbReference type="EMBL" id="RJVJ01000001">
    <property type="protein sequence ID" value="ROR46016.1"/>
    <property type="molecule type" value="Genomic_DNA"/>
</dbReference>
<protein>
    <recommendedName>
        <fullName evidence="1">Outer membrane channel protein CpnT-like N-terminal domain-containing protein</fullName>
    </recommendedName>
</protein>
<gene>
    <name evidence="2" type="ORF">EDD39_4271</name>
</gene>
<name>A0A8G1UL30_9ACTN</name>
<evidence type="ECO:0000259" key="1">
    <source>
        <dbReference type="Pfam" id="PF25547"/>
    </source>
</evidence>
<dbReference type="AlphaFoldDB" id="A0A8G1UL30"/>
<proteinExistence type="predicted"/>
<dbReference type="InterPro" id="IPR057746">
    <property type="entry name" value="CpnT-like_N"/>
</dbReference>
<evidence type="ECO:0000313" key="2">
    <source>
        <dbReference type="EMBL" id="ROR46016.1"/>
    </source>
</evidence>